<reference evidence="3" key="4">
    <citation type="journal article" date="2022" name="PLoS Pathog.">
        <title>Chromosome-level genome of Schistosoma haematobium underpins genome-wide explorations of molecular variation.</title>
        <authorList>
            <person name="Stroehlein A.J."/>
            <person name="Korhonen P.K."/>
            <person name="Lee V.V."/>
            <person name="Ralph S.A."/>
            <person name="Mentink-Kane M."/>
            <person name="You H."/>
            <person name="McManus D.P."/>
            <person name="Tchuente L.T."/>
            <person name="Stothard J.R."/>
            <person name="Kaur P."/>
            <person name="Dudchenko O."/>
            <person name="Aiden E.L."/>
            <person name="Yang B."/>
            <person name="Yang H."/>
            <person name="Emery A.M."/>
            <person name="Webster B.L."/>
            <person name="Brindley P.J."/>
            <person name="Rollinson D."/>
            <person name="Chang B.C.H."/>
            <person name="Gasser R.B."/>
            <person name="Young N.D."/>
        </authorList>
    </citation>
    <scope>NUCLEOTIDE SEQUENCE</scope>
</reference>
<proteinExistence type="predicted"/>
<gene>
    <name evidence="3" type="ORF">MS3_00004800</name>
</gene>
<keyword evidence="1" id="KW-1133">Transmembrane helix</keyword>
<sequence length="341" mass="39120">MEWIQIMILLQFLLLLPSGYYNHFNNPLLIPKISLKSIKIPLNDYFIKYSKSSLISSLLSPSSLSPSSSSSSSSLKGHPSNNVCLLLHLPNIKSINQSQINLTKIYIKSNHILDLNNNNNIWAIFQLDHSQSYSSLFVTLKYLNQSFDHYSIQYPLYQWKDYIYIFMLKIINNGDDGDNNIDYQLFSELSSSMYPSCLLDNNHFNDLSKLCISLIHCNDHFIENIQEINSVRDVVLRRVRRDISSSSSSTSSLNVSNSSTTMNEEIKPALSPGLLAVIIIIPILIIIGLIIGGYYLYRWLKKRRASHGIYQPNYMENESNIIKQQPEPHTIVKIPNEERLI</sequence>
<dbReference type="KEGG" id="shx:MS3_00004800"/>
<evidence type="ECO:0000313" key="4">
    <source>
        <dbReference type="Proteomes" id="UP000471633"/>
    </source>
</evidence>
<dbReference type="AlphaFoldDB" id="A0A922LIV7"/>
<feature type="transmembrane region" description="Helical" evidence="1">
    <location>
        <begin position="273"/>
        <end position="297"/>
    </location>
</feature>
<feature type="chain" id="PRO_5036864281" evidence="2">
    <location>
        <begin position="22"/>
        <end position="341"/>
    </location>
</feature>
<comment type="caution">
    <text evidence="3">The sequence shown here is derived from an EMBL/GenBank/DDBJ whole genome shotgun (WGS) entry which is preliminary data.</text>
</comment>
<name>A0A922LIV7_SCHHA</name>
<dbReference type="EMBL" id="AMPZ03000003">
    <property type="protein sequence ID" value="KAH9586844.1"/>
    <property type="molecule type" value="Genomic_DNA"/>
</dbReference>
<keyword evidence="2" id="KW-0732">Signal</keyword>
<feature type="signal peptide" evidence="2">
    <location>
        <begin position="1"/>
        <end position="21"/>
    </location>
</feature>
<protein>
    <submittedName>
        <fullName evidence="3">Uncharacterized protein</fullName>
    </submittedName>
</protein>
<evidence type="ECO:0000313" key="3">
    <source>
        <dbReference type="EMBL" id="KAH9586844.1"/>
    </source>
</evidence>
<organism evidence="3 4">
    <name type="scientific">Schistosoma haematobium</name>
    <name type="common">Blood fluke</name>
    <dbReference type="NCBI Taxonomy" id="6185"/>
    <lineage>
        <taxon>Eukaryota</taxon>
        <taxon>Metazoa</taxon>
        <taxon>Spiralia</taxon>
        <taxon>Lophotrochozoa</taxon>
        <taxon>Platyhelminthes</taxon>
        <taxon>Trematoda</taxon>
        <taxon>Digenea</taxon>
        <taxon>Strigeidida</taxon>
        <taxon>Schistosomatoidea</taxon>
        <taxon>Schistosomatidae</taxon>
        <taxon>Schistosoma</taxon>
    </lineage>
</organism>
<reference evidence="3" key="2">
    <citation type="journal article" date="2019" name="Gigascience">
        <title>High-quality Schistosoma haematobium genome achieved by single-molecule and long-range sequencing.</title>
        <authorList>
            <person name="Stroehlein A.J."/>
            <person name="Korhonen P.K."/>
            <person name="Chong T.M."/>
            <person name="Lim Y.L."/>
            <person name="Chan K.G."/>
            <person name="Webster B."/>
            <person name="Rollinson D."/>
            <person name="Brindley P.J."/>
            <person name="Gasser R.B."/>
            <person name="Young N.D."/>
        </authorList>
    </citation>
    <scope>NUCLEOTIDE SEQUENCE</scope>
</reference>
<dbReference type="GeneID" id="75577298"/>
<dbReference type="RefSeq" id="XP_051068683.1">
    <property type="nucleotide sequence ID" value="XM_051212769.1"/>
</dbReference>
<reference evidence="3" key="3">
    <citation type="submission" date="2021-06" db="EMBL/GenBank/DDBJ databases">
        <title>Chromosome-level genome assembly for S. haematobium.</title>
        <authorList>
            <person name="Stroehlein A.J."/>
        </authorList>
    </citation>
    <scope>NUCLEOTIDE SEQUENCE</scope>
</reference>
<dbReference type="CTD" id="75577298"/>
<keyword evidence="1" id="KW-0812">Transmembrane</keyword>
<accession>A0A922LIV7</accession>
<keyword evidence="4" id="KW-1185">Reference proteome</keyword>
<reference evidence="3" key="1">
    <citation type="journal article" date="2012" name="Nat. Genet.">
        <title>Whole-genome sequence of Schistosoma haematobium.</title>
        <authorList>
            <person name="Young N.D."/>
            <person name="Jex A.R."/>
            <person name="Li B."/>
            <person name="Liu S."/>
            <person name="Yang L."/>
            <person name="Xiong Z."/>
            <person name="Li Y."/>
            <person name="Cantacessi C."/>
            <person name="Hall R.S."/>
            <person name="Xu X."/>
            <person name="Chen F."/>
            <person name="Wu X."/>
            <person name="Zerlotini A."/>
            <person name="Oliveira G."/>
            <person name="Hofmann A."/>
            <person name="Zhang G."/>
            <person name="Fang X."/>
            <person name="Kang Y."/>
            <person name="Campbell B.E."/>
            <person name="Loukas A."/>
            <person name="Ranganathan S."/>
            <person name="Rollinson D."/>
            <person name="Rinaldi G."/>
            <person name="Brindley P.J."/>
            <person name="Yang H."/>
            <person name="Wang J."/>
            <person name="Wang J."/>
            <person name="Gasser R.B."/>
        </authorList>
    </citation>
    <scope>NUCLEOTIDE SEQUENCE</scope>
</reference>
<evidence type="ECO:0000256" key="2">
    <source>
        <dbReference type="SAM" id="SignalP"/>
    </source>
</evidence>
<keyword evidence="1" id="KW-0472">Membrane</keyword>
<evidence type="ECO:0000256" key="1">
    <source>
        <dbReference type="SAM" id="Phobius"/>
    </source>
</evidence>
<dbReference type="Proteomes" id="UP000471633">
    <property type="component" value="Unassembled WGS sequence"/>
</dbReference>